<proteinExistence type="predicted"/>
<organism evidence="2 3">
    <name type="scientific">Psychrobacter coccoides</name>
    <dbReference type="NCBI Taxonomy" id="2818440"/>
    <lineage>
        <taxon>Bacteria</taxon>
        <taxon>Pseudomonadati</taxon>
        <taxon>Pseudomonadota</taxon>
        <taxon>Gammaproteobacteria</taxon>
        <taxon>Moraxellales</taxon>
        <taxon>Moraxellaceae</taxon>
        <taxon>Psychrobacter</taxon>
    </lineage>
</organism>
<keyword evidence="1" id="KW-1133">Transmembrane helix</keyword>
<evidence type="ECO:0000256" key="1">
    <source>
        <dbReference type="SAM" id="Phobius"/>
    </source>
</evidence>
<name>A0ABS3NL21_9GAMM</name>
<dbReference type="RefSeq" id="WP_207989547.1">
    <property type="nucleotide sequence ID" value="NZ_JAGBKM010000003.1"/>
</dbReference>
<protein>
    <submittedName>
        <fullName evidence="2">Uncharacterized protein</fullName>
    </submittedName>
</protein>
<keyword evidence="3" id="KW-1185">Reference proteome</keyword>
<reference evidence="2 3" key="1">
    <citation type="submission" date="2021-03" db="EMBL/GenBank/DDBJ databases">
        <authorList>
            <person name="Shang D.-D."/>
            <person name="Du Z.-J."/>
            <person name="Chen G.-J."/>
        </authorList>
    </citation>
    <scope>NUCLEOTIDE SEQUENCE [LARGE SCALE GENOMIC DNA]</scope>
    <source>
        <strain evidence="2 3">F1192</strain>
    </source>
</reference>
<feature type="transmembrane region" description="Helical" evidence="1">
    <location>
        <begin position="6"/>
        <end position="23"/>
    </location>
</feature>
<evidence type="ECO:0000313" key="2">
    <source>
        <dbReference type="EMBL" id="MBO1530104.1"/>
    </source>
</evidence>
<comment type="caution">
    <text evidence="2">The sequence shown here is derived from an EMBL/GenBank/DDBJ whole genome shotgun (WGS) entry which is preliminary data.</text>
</comment>
<keyword evidence="1" id="KW-0812">Transmembrane</keyword>
<keyword evidence="1" id="KW-0472">Membrane</keyword>
<gene>
    <name evidence="2" type="ORF">J3492_02615</name>
</gene>
<dbReference type="Proteomes" id="UP000664554">
    <property type="component" value="Unassembled WGS sequence"/>
</dbReference>
<sequence>MLRLNYTLKCWSLGIIFFTLFYFGILANDPSLNKYLYSLAISTVLFPIAKQAVDVVGEYINPDIDMFNGLLSALLINILIWIFTPFIAAFALLSFLFYSIYTFKDSLSN</sequence>
<dbReference type="EMBL" id="JAGBKM010000003">
    <property type="protein sequence ID" value="MBO1530104.1"/>
    <property type="molecule type" value="Genomic_DNA"/>
</dbReference>
<accession>A0ABS3NL21</accession>
<evidence type="ECO:0000313" key="3">
    <source>
        <dbReference type="Proteomes" id="UP000664554"/>
    </source>
</evidence>
<feature type="transmembrane region" description="Helical" evidence="1">
    <location>
        <begin position="73"/>
        <end position="101"/>
    </location>
</feature>